<dbReference type="EMBL" id="JAEHHL010000003">
    <property type="protein sequence ID" value="MBK0399014.1"/>
    <property type="molecule type" value="Genomic_DNA"/>
</dbReference>
<name>A0A8J7M632_9RHOB</name>
<reference evidence="1" key="1">
    <citation type="submission" date="2020-12" db="EMBL/GenBank/DDBJ databases">
        <title>Bacterial taxonomy.</title>
        <authorList>
            <person name="Pan X."/>
        </authorList>
    </citation>
    <scope>NUCLEOTIDE SEQUENCE</scope>
    <source>
        <strain evidence="1">M0105</strain>
    </source>
</reference>
<sequence length="72" mass="8222">MSSTDERQLVARKDVARIYGIPPRFLEVAAMRGDGPRFIKIGRLCYYRVSEIEHWLDAQTVTPGADQLGRED</sequence>
<evidence type="ECO:0000313" key="2">
    <source>
        <dbReference type="Proteomes" id="UP000655420"/>
    </source>
</evidence>
<comment type="caution">
    <text evidence="1">The sequence shown here is derived from an EMBL/GenBank/DDBJ whole genome shotgun (WGS) entry which is preliminary data.</text>
</comment>
<organism evidence="1 2">
    <name type="scientific">Thermohalobaculum xanthum</name>
    <dbReference type="NCBI Taxonomy" id="2753746"/>
    <lineage>
        <taxon>Bacteria</taxon>
        <taxon>Pseudomonadati</taxon>
        <taxon>Pseudomonadota</taxon>
        <taxon>Alphaproteobacteria</taxon>
        <taxon>Rhodobacterales</taxon>
        <taxon>Paracoccaceae</taxon>
        <taxon>Thermohalobaculum</taxon>
    </lineage>
</organism>
<protein>
    <submittedName>
        <fullName evidence="1">Helix-turn-helix domain-containing protein</fullName>
    </submittedName>
</protein>
<dbReference type="AlphaFoldDB" id="A0A8J7M632"/>
<dbReference type="RefSeq" id="WP_200608865.1">
    <property type="nucleotide sequence ID" value="NZ_JAEHHL010000003.1"/>
</dbReference>
<evidence type="ECO:0000313" key="1">
    <source>
        <dbReference type="EMBL" id="MBK0399014.1"/>
    </source>
</evidence>
<gene>
    <name evidence="1" type="ORF">H0I76_07420</name>
</gene>
<dbReference type="Proteomes" id="UP000655420">
    <property type="component" value="Unassembled WGS sequence"/>
</dbReference>
<proteinExistence type="predicted"/>
<accession>A0A8J7M632</accession>
<keyword evidence="2" id="KW-1185">Reference proteome</keyword>